<dbReference type="InterPro" id="IPR014710">
    <property type="entry name" value="RmlC-like_jellyroll"/>
</dbReference>
<keyword evidence="1" id="KW-0223">Dioxygenase</keyword>
<sequence length="39" mass="4514">MGEAWICVWVKKVALIALPTGIYHRLTLDSNNYRINLIK</sequence>
<organism evidence="1 2">
    <name type="scientific">Castilleja foliolosa</name>
    <dbReference type="NCBI Taxonomy" id="1961234"/>
    <lineage>
        <taxon>Eukaryota</taxon>
        <taxon>Viridiplantae</taxon>
        <taxon>Streptophyta</taxon>
        <taxon>Embryophyta</taxon>
        <taxon>Tracheophyta</taxon>
        <taxon>Spermatophyta</taxon>
        <taxon>Magnoliopsida</taxon>
        <taxon>eudicotyledons</taxon>
        <taxon>Gunneridae</taxon>
        <taxon>Pentapetalae</taxon>
        <taxon>asterids</taxon>
        <taxon>lamiids</taxon>
        <taxon>Lamiales</taxon>
        <taxon>Orobanchaceae</taxon>
        <taxon>Pedicularideae</taxon>
        <taxon>Castillejinae</taxon>
        <taxon>Castilleja</taxon>
    </lineage>
</organism>
<dbReference type="AlphaFoldDB" id="A0ABD3EP99"/>
<reference evidence="2" key="1">
    <citation type="journal article" date="2024" name="IScience">
        <title>Strigolactones Initiate the Formation of Haustorium-like Structures in Castilleja.</title>
        <authorList>
            <person name="Buerger M."/>
            <person name="Peterson D."/>
            <person name="Chory J."/>
        </authorList>
    </citation>
    <scope>NUCLEOTIDE SEQUENCE [LARGE SCALE GENOMIC DNA]</scope>
</reference>
<keyword evidence="2" id="KW-1185">Reference proteome</keyword>
<evidence type="ECO:0000313" key="1">
    <source>
        <dbReference type="EMBL" id="KAL3655552.1"/>
    </source>
</evidence>
<dbReference type="Pfam" id="PF03079">
    <property type="entry name" value="ARD"/>
    <property type="match status" value="1"/>
</dbReference>
<dbReference type="GO" id="GO:0004411">
    <property type="term" value="F:homogentisate 1,2-dioxygenase activity"/>
    <property type="evidence" value="ECO:0007669"/>
    <property type="project" value="UniProtKB-EC"/>
</dbReference>
<accession>A0ABD3EP99</accession>
<name>A0ABD3EP99_9LAMI</name>
<evidence type="ECO:0000313" key="2">
    <source>
        <dbReference type="Proteomes" id="UP001632038"/>
    </source>
</evidence>
<protein>
    <submittedName>
        <fullName evidence="1">Acireductone dioxygenase 3</fullName>
        <ecNumber evidence="1">1.13.11.5</ecNumber>
    </submittedName>
</protein>
<dbReference type="InterPro" id="IPR004313">
    <property type="entry name" value="ARD"/>
</dbReference>
<dbReference type="Gene3D" id="2.60.120.10">
    <property type="entry name" value="Jelly Rolls"/>
    <property type="match status" value="1"/>
</dbReference>
<dbReference type="EC" id="1.13.11.5" evidence="1"/>
<comment type="caution">
    <text evidence="1">The sequence shown here is derived from an EMBL/GenBank/DDBJ whole genome shotgun (WGS) entry which is preliminary data.</text>
</comment>
<proteinExistence type="predicted"/>
<keyword evidence="1" id="KW-0560">Oxidoreductase</keyword>
<gene>
    <name evidence="1" type="primary">ARD3_1</name>
    <name evidence="1" type="ORF">CASFOL_001338</name>
</gene>
<dbReference type="Proteomes" id="UP001632038">
    <property type="component" value="Unassembled WGS sequence"/>
</dbReference>
<dbReference type="EMBL" id="JAVIJP010000002">
    <property type="protein sequence ID" value="KAL3655552.1"/>
    <property type="molecule type" value="Genomic_DNA"/>
</dbReference>